<organism evidence="5 6">
    <name type="scientific">Prochlorococcus marinus (strain NATL2A)</name>
    <dbReference type="NCBI Taxonomy" id="59920"/>
    <lineage>
        <taxon>Bacteria</taxon>
        <taxon>Bacillati</taxon>
        <taxon>Cyanobacteriota</taxon>
        <taxon>Cyanophyceae</taxon>
        <taxon>Synechococcales</taxon>
        <taxon>Prochlorococcaceae</taxon>
        <taxon>Prochlorococcus</taxon>
    </lineage>
</organism>
<dbReference type="InterPro" id="IPR001940">
    <property type="entry name" value="Peptidase_S1C"/>
</dbReference>
<dbReference type="PRINTS" id="PR00834">
    <property type="entry name" value="PROTEASES2C"/>
</dbReference>
<dbReference type="PANTHER" id="PTHR22939:SF129">
    <property type="entry name" value="SERINE PROTEASE HTRA2, MITOCHONDRIAL"/>
    <property type="match status" value="1"/>
</dbReference>
<keyword evidence="3" id="KW-0378">Hydrolase</keyword>
<evidence type="ECO:0000313" key="5">
    <source>
        <dbReference type="EMBL" id="AAZ58511.1"/>
    </source>
</evidence>
<dbReference type="SMART" id="SM00228">
    <property type="entry name" value="PDZ"/>
    <property type="match status" value="1"/>
</dbReference>
<dbReference type="HOGENOM" id="CLU_020120_1_2_3"/>
<dbReference type="PROSITE" id="PS50106">
    <property type="entry name" value="PDZ"/>
    <property type="match status" value="1"/>
</dbReference>
<proteinExistence type="inferred from homology"/>
<dbReference type="InterPro" id="IPR001478">
    <property type="entry name" value="PDZ"/>
</dbReference>
<dbReference type="InterPro" id="IPR036034">
    <property type="entry name" value="PDZ_sf"/>
</dbReference>
<reference evidence="5 6" key="1">
    <citation type="journal article" date="2007" name="PLoS Genet.">
        <title>Patterns and implications of gene gain and loss in the evolution of Prochlorococcus.</title>
        <authorList>
            <person name="Kettler G.C."/>
            <person name="Martiny A.C."/>
            <person name="Huang K."/>
            <person name="Zucker J."/>
            <person name="Coleman M.L."/>
            <person name="Rodrigue S."/>
            <person name="Chen F."/>
            <person name="Lapidus A."/>
            <person name="Ferriera S."/>
            <person name="Johnson J."/>
            <person name="Steglich C."/>
            <person name="Church G.M."/>
            <person name="Richardson P."/>
            <person name="Chisholm S.W."/>
        </authorList>
    </citation>
    <scope>NUCLEOTIDE SEQUENCE [LARGE SCALE GENOMIC DNA]</scope>
    <source>
        <strain evidence="5 6">NATL2A</strain>
    </source>
</reference>
<dbReference type="EMBL" id="CP000095">
    <property type="protein sequence ID" value="AAZ58511.1"/>
    <property type="molecule type" value="Genomic_DNA"/>
</dbReference>
<keyword evidence="6" id="KW-1185">Reference proteome</keyword>
<evidence type="ECO:0000256" key="2">
    <source>
        <dbReference type="ARBA" id="ARBA00022670"/>
    </source>
</evidence>
<evidence type="ECO:0000256" key="3">
    <source>
        <dbReference type="ARBA" id="ARBA00022801"/>
    </source>
</evidence>
<accession>Q46J17</accession>
<dbReference type="InterPro" id="IPR009003">
    <property type="entry name" value="Peptidase_S1_PA"/>
</dbReference>
<dbReference type="Gene3D" id="2.40.10.120">
    <property type="match status" value="1"/>
</dbReference>
<feature type="domain" description="PDZ" evidence="4">
    <location>
        <begin position="261"/>
        <end position="340"/>
    </location>
</feature>
<name>Q46J17_PROMT</name>
<dbReference type="SUPFAM" id="SSF50156">
    <property type="entry name" value="PDZ domain-like"/>
    <property type="match status" value="1"/>
</dbReference>
<sequence length="381" mass="41003">MQSLRKLEIMRRFISIFSLFSILFCFLFEPISVFALADFQESESHSFVANVASKVSPSVVRIDIEREFQTDEFESDLLDPLLKDLLGDLGTFPKKERGQGSGVIIDSSGLVLTNAHVVERVDRVIVTLQNGNQVDGTVVGTDQVTDLALVKIKEFPDLESAKLGDSEDIQVGDWAIALGTPYGLESTVTLGIVSSLHRDINSLGFSDKRLDLIQTDAAINPGNSGGPLINANGEVIGINTLVRSGPGAGLGFAIPINLASKVTNQLLTNGEVIHPYLGAQLVLLNERIAKEHNQDPNALIFLPERSGALVQSVIPQSPAEEGGLRRGDLVINAGGNAINDPRSLLMQVENAQIGKPFELEVVRNNKEINLSIKPAALPGIS</sequence>
<dbReference type="Gene3D" id="2.30.42.10">
    <property type="match status" value="1"/>
</dbReference>
<protein>
    <submittedName>
        <fullName evidence="5">PDZ/DHR/GLGF protein</fullName>
    </submittedName>
</protein>
<dbReference type="KEGG" id="pmn:PMN2A_1021"/>
<dbReference type="PhylomeDB" id="Q46J17"/>
<evidence type="ECO:0000256" key="1">
    <source>
        <dbReference type="ARBA" id="ARBA00010541"/>
    </source>
</evidence>
<gene>
    <name evidence="5" type="ordered locus">PMN2A_1021</name>
</gene>
<dbReference type="OrthoDB" id="9807133at2"/>
<comment type="similarity">
    <text evidence="1">Belongs to the peptidase S1C family.</text>
</comment>
<keyword evidence="2" id="KW-0645">Protease</keyword>
<evidence type="ECO:0000313" key="6">
    <source>
        <dbReference type="Proteomes" id="UP000002535"/>
    </source>
</evidence>
<dbReference type="RefSeq" id="WP_011295366.1">
    <property type="nucleotide sequence ID" value="NC_007335.2"/>
</dbReference>
<dbReference type="AlphaFoldDB" id="Q46J17"/>
<dbReference type="PANTHER" id="PTHR22939">
    <property type="entry name" value="SERINE PROTEASE FAMILY S1C HTRA-RELATED"/>
    <property type="match status" value="1"/>
</dbReference>
<dbReference type="GO" id="GO:0006508">
    <property type="term" value="P:proteolysis"/>
    <property type="evidence" value="ECO:0007669"/>
    <property type="project" value="UniProtKB-KW"/>
</dbReference>
<dbReference type="Pfam" id="PF13180">
    <property type="entry name" value="PDZ_2"/>
    <property type="match status" value="1"/>
</dbReference>
<dbReference type="GO" id="GO:0004252">
    <property type="term" value="F:serine-type endopeptidase activity"/>
    <property type="evidence" value="ECO:0007669"/>
    <property type="project" value="InterPro"/>
</dbReference>
<dbReference type="STRING" id="59920.PMN2A_1021"/>
<dbReference type="Pfam" id="PF13365">
    <property type="entry name" value="Trypsin_2"/>
    <property type="match status" value="1"/>
</dbReference>
<dbReference type="SUPFAM" id="SSF50494">
    <property type="entry name" value="Trypsin-like serine proteases"/>
    <property type="match status" value="1"/>
</dbReference>
<evidence type="ECO:0000259" key="4">
    <source>
        <dbReference type="PROSITE" id="PS50106"/>
    </source>
</evidence>
<dbReference type="Proteomes" id="UP000002535">
    <property type="component" value="Chromosome"/>
</dbReference>